<keyword evidence="1" id="KW-0472">Membrane</keyword>
<keyword evidence="1" id="KW-0812">Transmembrane</keyword>
<feature type="transmembrane region" description="Helical" evidence="1">
    <location>
        <begin position="20"/>
        <end position="39"/>
    </location>
</feature>
<proteinExistence type="predicted"/>
<evidence type="ECO:0000256" key="1">
    <source>
        <dbReference type="SAM" id="Phobius"/>
    </source>
</evidence>
<reference evidence="2" key="1">
    <citation type="submission" date="2015-12" db="EMBL/GenBank/DDBJ databases">
        <title>Gene expression during late stages of embryo sac development: a critical building block for successful pollen-pistil interactions.</title>
        <authorList>
            <person name="Liu Y."/>
            <person name="Joly V."/>
            <person name="Sabar M."/>
            <person name="Matton D.P."/>
        </authorList>
    </citation>
    <scope>NUCLEOTIDE SEQUENCE</scope>
</reference>
<dbReference type="EMBL" id="GEDG01036255">
    <property type="protein sequence ID" value="JAP08795.1"/>
    <property type="molecule type" value="Transcribed_RNA"/>
</dbReference>
<keyword evidence="1" id="KW-1133">Transmembrane helix</keyword>
<sequence>MTLFSRPPLNELHFVSGSLTLQILSLLTLMSAAFFLVIVSKTWIKSCIHTVLQLSLLMTSCLKQCNLLMD</sequence>
<dbReference type="AlphaFoldDB" id="A0A0V0GNE3"/>
<name>A0A0V0GNE3_SOLCH</name>
<evidence type="ECO:0000313" key="2">
    <source>
        <dbReference type="EMBL" id="JAP08795.1"/>
    </source>
</evidence>
<accession>A0A0V0GNE3</accession>
<protein>
    <submittedName>
        <fullName evidence="2">Putative ovule protein</fullName>
    </submittedName>
</protein>
<organism evidence="2">
    <name type="scientific">Solanum chacoense</name>
    <name type="common">Chaco potato</name>
    <dbReference type="NCBI Taxonomy" id="4108"/>
    <lineage>
        <taxon>Eukaryota</taxon>
        <taxon>Viridiplantae</taxon>
        <taxon>Streptophyta</taxon>
        <taxon>Embryophyta</taxon>
        <taxon>Tracheophyta</taxon>
        <taxon>Spermatophyta</taxon>
        <taxon>Magnoliopsida</taxon>
        <taxon>eudicotyledons</taxon>
        <taxon>Gunneridae</taxon>
        <taxon>Pentapetalae</taxon>
        <taxon>asterids</taxon>
        <taxon>lamiids</taxon>
        <taxon>Solanales</taxon>
        <taxon>Solanaceae</taxon>
        <taxon>Solanoideae</taxon>
        <taxon>Solaneae</taxon>
        <taxon>Solanum</taxon>
    </lineage>
</organism>